<evidence type="ECO:0000256" key="1">
    <source>
        <dbReference type="SAM" id="Phobius"/>
    </source>
</evidence>
<dbReference type="EMBL" id="GBRH01185691">
    <property type="protein sequence ID" value="JAE12205.1"/>
    <property type="molecule type" value="Transcribed_RNA"/>
</dbReference>
<reference evidence="2" key="2">
    <citation type="journal article" date="2015" name="Data Brief">
        <title>Shoot transcriptome of the giant reed, Arundo donax.</title>
        <authorList>
            <person name="Barrero R.A."/>
            <person name="Guerrero F.D."/>
            <person name="Moolhuijzen P."/>
            <person name="Goolsby J.A."/>
            <person name="Tidwell J."/>
            <person name="Bellgard S.E."/>
            <person name="Bellgard M.I."/>
        </authorList>
    </citation>
    <scope>NUCLEOTIDE SEQUENCE</scope>
    <source>
        <tissue evidence="2">Shoot tissue taken approximately 20 cm above the soil surface</tissue>
    </source>
</reference>
<accession>A0A0A9FGQ5</accession>
<sequence length="98" mass="11129">MNLLCGKVISENILLKFGVEVLMSSILGKIVLTTTFLDSKLLRCPWFISFIYLFFFKHKVIITFFIFSSSFCSSCSVTTLLPFALLEEPAAIFSRVML</sequence>
<keyword evidence="1" id="KW-0472">Membrane</keyword>
<keyword evidence="1" id="KW-1133">Transmembrane helix</keyword>
<dbReference type="AlphaFoldDB" id="A0A0A9FGQ5"/>
<reference evidence="2" key="1">
    <citation type="submission" date="2014-09" db="EMBL/GenBank/DDBJ databases">
        <authorList>
            <person name="Magalhaes I.L.F."/>
            <person name="Oliveira U."/>
            <person name="Santos F.R."/>
            <person name="Vidigal T.H.D.A."/>
            <person name="Brescovit A.D."/>
            <person name="Santos A.J."/>
        </authorList>
    </citation>
    <scope>NUCLEOTIDE SEQUENCE</scope>
    <source>
        <tissue evidence="2">Shoot tissue taken approximately 20 cm above the soil surface</tissue>
    </source>
</reference>
<feature type="transmembrane region" description="Helical" evidence="1">
    <location>
        <begin position="13"/>
        <end position="32"/>
    </location>
</feature>
<organism evidence="2">
    <name type="scientific">Arundo donax</name>
    <name type="common">Giant reed</name>
    <name type="synonym">Donax arundinaceus</name>
    <dbReference type="NCBI Taxonomy" id="35708"/>
    <lineage>
        <taxon>Eukaryota</taxon>
        <taxon>Viridiplantae</taxon>
        <taxon>Streptophyta</taxon>
        <taxon>Embryophyta</taxon>
        <taxon>Tracheophyta</taxon>
        <taxon>Spermatophyta</taxon>
        <taxon>Magnoliopsida</taxon>
        <taxon>Liliopsida</taxon>
        <taxon>Poales</taxon>
        <taxon>Poaceae</taxon>
        <taxon>PACMAD clade</taxon>
        <taxon>Arundinoideae</taxon>
        <taxon>Arundineae</taxon>
        <taxon>Arundo</taxon>
    </lineage>
</organism>
<feature type="transmembrane region" description="Helical" evidence="1">
    <location>
        <begin position="44"/>
        <end position="67"/>
    </location>
</feature>
<evidence type="ECO:0000313" key="2">
    <source>
        <dbReference type="EMBL" id="JAE12205.1"/>
    </source>
</evidence>
<protein>
    <submittedName>
        <fullName evidence="2">Uncharacterized protein</fullName>
    </submittedName>
</protein>
<name>A0A0A9FGQ5_ARUDO</name>
<keyword evidence="1" id="KW-0812">Transmembrane</keyword>
<proteinExistence type="predicted"/>